<proteinExistence type="predicted"/>
<dbReference type="OrthoDB" id="2066427at2"/>
<dbReference type="AlphaFoldDB" id="A0A2Y9BG24"/>
<dbReference type="Proteomes" id="UP000245845">
    <property type="component" value="Unassembled WGS sequence"/>
</dbReference>
<organism evidence="3 4">
    <name type="scientific">Faecalicatena orotica</name>
    <dbReference type="NCBI Taxonomy" id="1544"/>
    <lineage>
        <taxon>Bacteria</taxon>
        <taxon>Bacillati</taxon>
        <taxon>Bacillota</taxon>
        <taxon>Clostridia</taxon>
        <taxon>Lachnospirales</taxon>
        <taxon>Lachnospiraceae</taxon>
        <taxon>Faecalicatena</taxon>
    </lineage>
</organism>
<feature type="domain" description="Transposase (putative) YhgA-like" evidence="2">
    <location>
        <begin position="130"/>
        <end position="210"/>
    </location>
</feature>
<dbReference type="Pfam" id="PF04754">
    <property type="entry name" value="Transposase_31"/>
    <property type="match status" value="1"/>
</dbReference>
<name>A0A2Y9BG24_9FIRM</name>
<gene>
    <name evidence="3" type="ORF">A8806_10658</name>
</gene>
<protein>
    <submittedName>
        <fullName evidence="3">Putative YhgA-like transposase</fullName>
    </submittedName>
</protein>
<evidence type="ECO:0000313" key="3">
    <source>
        <dbReference type="EMBL" id="PWJ29321.1"/>
    </source>
</evidence>
<keyword evidence="4" id="KW-1185">Reference proteome</keyword>
<keyword evidence="1" id="KW-0175">Coiled coil</keyword>
<comment type="caution">
    <text evidence="3">The sequence shown here is derived from an EMBL/GenBank/DDBJ whole genome shotgun (WGS) entry which is preliminary data.</text>
</comment>
<sequence>MGKNDIYMKRWLSDKRRFADLINGSLFQGKQVFLPNHLTESNPEQTLVLRNPNGENLTVQRYRDIMMVAEDGTRIVVLACENQDEIHYAMPVRGMLYDALNYTEQISQIRKIRRENKELENSSEFLSGLKKNDRLTPVITVVFYYGEKEWDGAQDLHGLLGLNAKEYELLKKYIPNYRINLFDPRRMNNNLCFQTDLQLVFGMLEYRKSKECLQKYMQTNKNYFGNMDEDSYNAIRVLLGSGQQLPEAKLKSGGIDMCKALDDLYQDGVDEGIKTGIKRGIQQGIEQGIKAFILDYREEGYDKEKILMKLQTRFSLTREQSEEYFSRF</sequence>
<evidence type="ECO:0000313" key="4">
    <source>
        <dbReference type="Proteomes" id="UP000245845"/>
    </source>
</evidence>
<dbReference type="RefSeq" id="WP_109731179.1">
    <property type="nucleotide sequence ID" value="NZ_BAAACK010000026.1"/>
</dbReference>
<evidence type="ECO:0000256" key="1">
    <source>
        <dbReference type="SAM" id="Coils"/>
    </source>
</evidence>
<dbReference type="EMBL" id="QGDL01000006">
    <property type="protein sequence ID" value="PWJ29321.1"/>
    <property type="molecule type" value="Genomic_DNA"/>
</dbReference>
<reference evidence="3 4" key="1">
    <citation type="submission" date="2018-05" db="EMBL/GenBank/DDBJ databases">
        <title>The Hungate 1000. A catalogue of reference genomes from the rumen microbiome.</title>
        <authorList>
            <person name="Kelly W."/>
        </authorList>
    </citation>
    <scope>NUCLEOTIDE SEQUENCE [LARGE SCALE GENOMIC DNA]</scope>
    <source>
        <strain evidence="3 4">NLAE-zl-C242</strain>
    </source>
</reference>
<evidence type="ECO:0000259" key="2">
    <source>
        <dbReference type="Pfam" id="PF04754"/>
    </source>
</evidence>
<dbReference type="InterPro" id="IPR006842">
    <property type="entry name" value="Transposase_31"/>
</dbReference>
<accession>A0A2Y9BG24</accession>
<feature type="coiled-coil region" evidence="1">
    <location>
        <begin position="102"/>
        <end position="129"/>
    </location>
</feature>